<evidence type="ECO:0000256" key="2">
    <source>
        <dbReference type="ARBA" id="ARBA00022771"/>
    </source>
</evidence>
<keyword evidence="2 4" id="KW-0863">Zinc-finger</keyword>
<dbReference type="InterPro" id="IPR001841">
    <property type="entry name" value="Znf_RING"/>
</dbReference>
<dbReference type="InterPro" id="IPR013083">
    <property type="entry name" value="Znf_RING/FYVE/PHD"/>
</dbReference>
<evidence type="ECO:0000313" key="6">
    <source>
        <dbReference type="EMBL" id="KAH3741167.1"/>
    </source>
</evidence>
<name>A0A9D4D9K9_DREPO</name>
<evidence type="ECO:0000313" key="7">
    <source>
        <dbReference type="Proteomes" id="UP000828390"/>
    </source>
</evidence>
<keyword evidence="3" id="KW-0862">Zinc</keyword>
<sequence length="65" mass="7487">MSDTFVEENKRLRSMSTCDKCKTNQSNALFLPCAHHVMCIDCARDLKLCPVCNRKVDETIRTFMS</sequence>
<dbReference type="GO" id="GO:0008270">
    <property type="term" value="F:zinc ion binding"/>
    <property type="evidence" value="ECO:0007669"/>
    <property type="project" value="UniProtKB-KW"/>
</dbReference>
<evidence type="ECO:0000256" key="3">
    <source>
        <dbReference type="ARBA" id="ARBA00022833"/>
    </source>
</evidence>
<reference evidence="6" key="2">
    <citation type="submission" date="2020-11" db="EMBL/GenBank/DDBJ databases">
        <authorList>
            <person name="McCartney M.A."/>
            <person name="Auch B."/>
            <person name="Kono T."/>
            <person name="Mallez S."/>
            <person name="Becker A."/>
            <person name="Gohl D.M."/>
            <person name="Silverstein K.A.T."/>
            <person name="Koren S."/>
            <person name="Bechman K.B."/>
            <person name="Herman A."/>
            <person name="Abrahante J.E."/>
            <person name="Garbe J."/>
        </authorList>
    </citation>
    <scope>NUCLEOTIDE SEQUENCE</scope>
    <source>
        <strain evidence="6">Duluth1</strain>
        <tissue evidence="6">Whole animal</tissue>
    </source>
</reference>
<dbReference type="Proteomes" id="UP000828390">
    <property type="component" value="Unassembled WGS sequence"/>
</dbReference>
<gene>
    <name evidence="6" type="ORF">DPMN_047887</name>
</gene>
<comment type="caution">
    <text evidence="6">The sequence shown here is derived from an EMBL/GenBank/DDBJ whole genome shotgun (WGS) entry which is preliminary data.</text>
</comment>
<evidence type="ECO:0000259" key="5">
    <source>
        <dbReference type="PROSITE" id="PS50089"/>
    </source>
</evidence>
<proteinExistence type="predicted"/>
<dbReference type="SUPFAM" id="SSF57850">
    <property type="entry name" value="RING/U-box"/>
    <property type="match status" value="1"/>
</dbReference>
<dbReference type="EMBL" id="JAIWYP010000011">
    <property type="protein sequence ID" value="KAH3741167.1"/>
    <property type="molecule type" value="Genomic_DNA"/>
</dbReference>
<keyword evidence="7" id="KW-1185">Reference proteome</keyword>
<protein>
    <recommendedName>
        <fullName evidence="5">RING-type domain-containing protein</fullName>
    </recommendedName>
</protein>
<evidence type="ECO:0000256" key="4">
    <source>
        <dbReference type="PROSITE-ProRule" id="PRU00175"/>
    </source>
</evidence>
<accession>A0A9D4D9K9</accession>
<organism evidence="6 7">
    <name type="scientific">Dreissena polymorpha</name>
    <name type="common">Zebra mussel</name>
    <name type="synonym">Mytilus polymorpha</name>
    <dbReference type="NCBI Taxonomy" id="45954"/>
    <lineage>
        <taxon>Eukaryota</taxon>
        <taxon>Metazoa</taxon>
        <taxon>Spiralia</taxon>
        <taxon>Lophotrochozoa</taxon>
        <taxon>Mollusca</taxon>
        <taxon>Bivalvia</taxon>
        <taxon>Autobranchia</taxon>
        <taxon>Heteroconchia</taxon>
        <taxon>Euheterodonta</taxon>
        <taxon>Imparidentia</taxon>
        <taxon>Neoheterodontei</taxon>
        <taxon>Myida</taxon>
        <taxon>Dreissenoidea</taxon>
        <taxon>Dreissenidae</taxon>
        <taxon>Dreissena</taxon>
    </lineage>
</organism>
<feature type="domain" description="RING-type" evidence="5">
    <location>
        <begin position="18"/>
        <end position="53"/>
    </location>
</feature>
<evidence type="ECO:0000256" key="1">
    <source>
        <dbReference type="ARBA" id="ARBA00022723"/>
    </source>
</evidence>
<dbReference type="PROSITE" id="PS50089">
    <property type="entry name" value="ZF_RING_2"/>
    <property type="match status" value="1"/>
</dbReference>
<keyword evidence="1" id="KW-0479">Metal-binding</keyword>
<dbReference type="Pfam" id="PF13920">
    <property type="entry name" value="zf-C3HC4_3"/>
    <property type="match status" value="1"/>
</dbReference>
<dbReference type="Gene3D" id="3.30.40.10">
    <property type="entry name" value="Zinc/RING finger domain, C3HC4 (zinc finger)"/>
    <property type="match status" value="1"/>
</dbReference>
<dbReference type="FunFam" id="1.10.1170.10:FF:000002">
    <property type="entry name" value="Baculoviral IAP repeat containing 7"/>
    <property type="match status" value="1"/>
</dbReference>
<dbReference type="AlphaFoldDB" id="A0A9D4D9K9"/>
<reference evidence="6" key="1">
    <citation type="journal article" date="2019" name="bioRxiv">
        <title>The Genome of the Zebra Mussel, Dreissena polymorpha: A Resource for Invasive Species Research.</title>
        <authorList>
            <person name="McCartney M.A."/>
            <person name="Auch B."/>
            <person name="Kono T."/>
            <person name="Mallez S."/>
            <person name="Zhang Y."/>
            <person name="Obille A."/>
            <person name="Becker A."/>
            <person name="Abrahante J.E."/>
            <person name="Garbe J."/>
            <person name="Badalamenti J.P."/>
            <person name="Herman A."/>
            <person name="Mangelson H."/>
            <person name="Liachko I."/>
            <person name="Sullivan S."/>
            <person name="Sone E.D."/>
            <person name="Koren S."/>
            <person name="Silverstein K.A.T."/>
            <person name="Beckman K.B."/>
            <person name="Gohl D.M."/>
        </authorList>
    </citation>
    <scope>NUCLEOTIDE SEQUENCE</scope>
    <source>
        <strain evidence="6">Duluth1</strain>
        <tissue evidence="6">Whole animal</tissue>
    </source>
</reference>